<gene>
    <name evidence="2" type="ORF">STCU_10964</name>
</gene>
<evidence type="ECO:0000313" key="3">
    <source>
        <dbReference type="Proteomes" id="UP000015354"/>
    </source>
</evidence>
<evidence type="ECO:0000313" key="2">
    <source>
        <dbReference type="EMBL" id="EPY16830.1"/>
    </source>
</evidence>
<comment type="caution">
    <text evidence="2">The sequence shown here is derived from an EMBL/GenBank/DDBJ whole genome shotgun (WGS) entry which is preliminary data.</text>
</comment>
<proteinExistence type="predicted"/>
<sequence length="103" mass="11084">MVAEECVEQQQPTTQPAVAHHAKGGGFRRAAAVQRCQSALHALPHIVLFTQQAPQNVQLLCGGGSGISGGEANSEHYTVVESTVSAFPSYLFFFCVYAHKRIL</sequence>
<dbReference type="EMBL" id="ATMH01010861">
    <property type="protein sequence ID" value="EPY16830.1"/>
    <property type="molecule type" value="Genomic_DNA"/>
</dbReference>
<keyword evidence="3" id="KW-1185">Reference proteome</keyword>
<protein>
    <submittedName>
        <fullName evidence="2">Uncharacterized protein</fullName>
    </submittedName>
</protein>
<accession>S9V1Y3</accession>
<organism evidence="2 3">
    <name type="scientific">Strigomonas culicis</name>
    <dbReference type="NCBI Taxonomy" id="28005"/>
    <lineage>
        <taxon>Eukaryota</taxon>
        <taxon>Discoba</taxon>
        <taxon>Euglenozoa</taxon>
        <taxon>Kinetoplastea</taxon>
        <taxon>Metakinetoplastina</taxon>
        <taxon>Trypanosomatida</taxon>
        <taxon>Trypanosomatidae</taxon>
        <taxon>Strigomonadinae</taxon>
        <taxon>Strigomonas</taxon>
    </lineage>
</organism>
<name>S9V1Y3_9TRYP</name>
<feature type="region of interest" description="Disordered" evidence="1">
    <location>
        <begin position="1"/>
        <end position="21"/>
    </location>
</feature>
<dbReference type="AlphaFoldDB" id="S9V1Y3"/>
<dbReference type="Proteomes" id="UP000015354">
    <property type="component" value="Unassembled WGS sequence"/>
</dbReference>
<reference evidence="2 3" key="1">
    <citation type="journal article" date="2013" name="PLoS ONE">
        <title>Predicting the Proteins of Angomonas deanei, Strigomonas culicis and Their Respective Endosymbionts Reveals New Aspects of the Trypanosomatidae Family.</title>
        <authorList>
            <person name="Motta M.C."/>
            <person name="Martins A.C."/>
            <person name="de Souza S.S."/>
            <person name="Catta-Preta C.M."/>
            <person name="Silva R."/>
            <person name="Klein C.C."/>
            <person name="de Almeida L.G."/>
            <person name="de Lima Cunha O."/>
            <person name="Ciapina L.P."/>
            <person name="Brocchi M."/>
            <person name="Colabardini A.C."/>
            <person name="de Araujo Lima B."/>
            <person name="Machado C.R."/>
            <person name="de Almeida Soares C.M."/>
            <person name="Probst C.M."/>
            <person name="de Menezes C.B."/>
            <person name="Thompson C.E."/>
            <person name="Bartholomeu D.C."/>
            <person name="Gradia D.F."/>
            <person name="Pavoni D.P."/>
            <person name="Grisard E.C."/>
            <person name="Fantinatti-Garboggini F."/>
            <person name="Marchini F.K."/>
            <person name="Rodrigues-Luiz G.F."/>
            <person name="Wagner G."/>
            <person name="Goldman G.H."/>
            <person name="Fietto J.L."/>
            <person name="Elias M.C."/>
            <person name="Goldman M.H."/>
            <person name="Sagot M.F."/>
            <person name="Pereira M."/>
            <person name="Stoco P.H."/>
            <person name="de Mendonca-Neto R.P."/>
            <person name="Teixeira S.M."/>
            <person name="Maciel T.E."/>
            <person name="de Oliveira Mendes T.A."/>
            <person name="Urmenyi T.P."/>
            <person name="de Souza W."/>
            <person name="Schenkman S."/>
            <person name="de Vasconcelos A.T."/>
        </authorList>
    </citation>
    <scope>NUCLEOTIDE SEQUENCE [LARGE SCALE GENOMIC DNA]</scope>
</reference>
<evidence type="ECO:0000256" key="1">
    <source>
        <dbReference type="SAM" id="MobiDB-lite"/>
    </source>
</evidence>